<evidence type="ECO:0000256" key="1">
    <source>
        <dbReference type="SAM" id="SignalP"/>
    </source>
</evidence>
<feature type="chain" id="PRO_5001771464" description="Late sexual development protein" evidence="1">
    <location>
        <begin position="24"/>
        <end position="378"/>
    </location>
</feature>
<evidence type="ECO:0000313" key="2">
    <source>
        <dbReference type="EMBL" id="KEY70410.1"/>
    </source>
</evidence>
<reference evidence="2 3" key="1">
    <citation type="journal article" date="2014" name="BMC Genomics">
        <title>Comparative genome sequencing reveals chemotype-specific gene clusters in the toxigenic black mold Stachybotrys.</title>
        <authorList>
            <person name="Semeiks J."/>
            <person name="Borek D."/>
            <person name="Otwinowski Z."/>
            <person name="Grishin N.V."/>
        </authorList>
    </citation>
    <scope>NUCLEOTIDE SEQUENCE [LARGE SCALE GENOMIC DNA]</scope>
    <source>
        <strain evidence="3">CBS 109288 / IBT 7711</strain>
    </source>
</reference>
<feature type="signal peptide" evidence="1">
    <location>
        <begin position="1"/>
        <end position="23"/>
    </location>
</feature>
<evidence type="ECO:0008006" key="4">
    <source>
        <dbReference type="Google" id="ProtNLM"/>
    </source>
</evidence>
<accession>A0A084AYN1</accession>
<dbReference type="EMBL" id="KL648443">
    <property type="protein sequence ID" value="KEY70410.1"/>
    <property type="molecule type" value="Genomic_DNA"/>
</dbReference>
<proteinExistence type="predicted"/>
<keyword evidence="3" id="KW-1185">Reference proteome</keyword>
<dbReference type="AlphaFoldDB" id="A0A084AYN1"/>
<dbReference type="HOGENOM" id="CLU_045147_0_0_1"/>
<name>A0A084AYN1_STACB</name>
<dbReference type="OrthoDB" id="5293813at2759"/>
<keyword evidence="1" id="KW-0732">Signal</keyword>
<gene>
    <name evidence="2" type="ORF">S7711_06578</name>
</gene>
<evidence type="ECO:0000313" key="3">
    <source>
        <dbReference type="Proteomes" id="UP000028045"/>
    </source>
</evidence>
<protein>
    <recommendedName>
        <fullName evidence="4">Late sexual development protein</fullName>
    </recommendedName>
</protein>
<dbReference type="Proteomes" id="UP000028045">
    <property type="component" value="Unassembled WGS sequence"/>
</dbReference>
<sequence length="378" mass="40957">MLCQSFSVAALMGFLTASQVAQSFTIPTANGFPRPDPQQLSTIEVQANGRLPDLGSPTSLPAEVVTMYQVMAYLEQFEAAYFSSLRSNVSNQDPGYELYNESEQAEVLESLGHTIAQEQLHAIRAIDILEAVGAFVPVACEYVVPISTLVDALDFAETFTAIFLGVMQDLAVILARNGLEDMLRVETSIIGQEGEQNALYRQGLLRDAVESPFLTYVPIGLAWSYMRSYTRSGDGCDWPLSNIDLPVFPELNPGLRSRLFIPSQDQPLVFSADLGSSADAAPYIDSDGSDLYLTWLTGQQAPRSVPITNVQWLDGTVQFEAQFPYAQDLMSGLSIGVLTTSNDFASAEDIVGSALAGPAVIQADEEHPFYTPSPATPA</sequence>
<organism evidence="2 3">
    <name type="scientific">Stachybotrys chartarum (strain CBS 109288 / IBT 7711)</name>
    <name type="common">Toxic black mold</name>
    <name type="synonym">Stilbospora chartarum</name>
    <dbReference type="NCBI Taxonomy" id="1280523"/>
    <lineage>
        <taxon>Eukaryota</taxon>
        <taxon>Fungi</taxon>
        <taxon>Dikarya</taxon>
        <taxon>Ascomycota</taxon>
        <taxon>Pezizomycotina</taxon>
        <taxon>Sordariomycetes</taxon>
        <taxon>Hypocreomycetidae</taxon>
        <taxon>Hypocreales</taxon>
        <taxon>Stachybotryaceae</taxon>
        <taxon>Stachybotrys</taxon>
    </lineage>
</organism>